<evidence type="ECO:0000313" key="3">
    <source>
        <dbReference type="Proteomes" id="UP000285883"/>
    </source>
</evidence>
<reference evidence="1" key="3">
    <citation type="submission" date="2020-06" db="EMBL/GenBank/DDBJ databases">
        <authorList>
            <person name="Studholme D.J."/>
        </authorList>
    </citation>
    <scope>NUCLEOTIDE SEQUENCE</scope>
    <source>
        <strain evidence="1">NZFS 2646</strain>
    </source>
</reference>
<proteinExistence type="predicted"/>
<reference evidence="1" key="1">
    <citation type="journal article" date="2015" name="Genom Data">
        <title>Genome sequences of six Phytophthora species associated with forests in New Zealand.</title>
        <authorList>
            <person name="Studholme D.J."/>
            <person name="McDougal R.L."/>
            <person name="Sambles C."/>
            <person name="Hansen E."/>
            <person name="Hardy G."/>
            <person name="Grant M."/>
            <person name="Ganley R.J."/>
            <person name="Williams N.M."/>
        </authorList>
    </citation>
    <scope>NUCLEOTIDE SEQUENCE</scope>
    <source>
        <strain evidence="1">NZFS 2646</strain>
    </source>
</reference>
<protein>
    <submittedName>
        <fullName evidence="2">Uncharacterized protein</fullName>
    </submittedName>
</protein>
<name>A0A421F8M5_9STRA</name>
<dbReference type="Proteomes" id="UP000785171">
    <property type="component" value="Unassembled WGS sequence"/>
</dbReference>
<dbReference type="Proteomes" id="UP000285883">
    <property type="component" value="Unassembled WGS sequence"/>
</dbReference>
<sequence length="329" mass="38159">MSGKRKKKTDPPDKPKLFAQVVCNESASALPWESVLKDTNKAVAEAYILANLCVLRLCQAGRPIPVLDQGFYNKCLSAVTAGLKTPKEIVDEDLWQSVQLYKSWRDPSVPFASSAHVSYGWFQNASLQMTTNASSHIVVNFYRRFQKYIKQRFGITGKERYKLLRDVLAPTYEGSDKRVMEFRGWIPRNRDDFIDKDNPHLILPVTYRFLQFIEEENDRHRRDPEFQQLRSLSLLPFKRGFECSHFKMLFKIKKFETENRKFAGEMLTDGKAVSIVLRKPKKPEPKKSSKPEKKIPKCTPLAKYGVWILVDVIFCDDKQLWSNDLLLNS</sequence>
<dbReference type="AlphaFoldDB" id="A0A421F8M5"/>
<gene>
    <name evidence="2" type="ORF">BBI17_006378</name>
    <name evidence="1" type="ORF">JM16_006101</name>
</gene>
<evidence type="ECO:0000313" key="1">
    <source>
        <dbReference type="EMBL" id="KAG2521677.1"/>
    </source>
</evidence>
<organism evidence="2 3">
    <name type="scientific">Phytophthora kernoviae</name>
    <dbReference type="NCBI Taxonomy" id="325452"/>
    <lineage>
        <taxon>Eukaryota</taxon>
        <taxon>Sar</taxon>
        <taxon>Stramenopiles</taxon>
        <taxon>Oomycota</taxon>
        <taxon>Peronosporomycetes</taxon>
        <taxon>Peronosporales</taxon>
        <taxon>Peronosporaceae</taxon>
        <taxon>Phytophthora</taxon>
    </lineage>
</organism>
<dbReference type="EMBL" id="JPWV03000191">
    <property type="protein sequence ID" value="KAG2521677.1"/>
    <property type="molecule type" value="Genomic_DNA"/>
</dbReference>
<comment type="caution">
    <text evidence="2">The sequence shown here is derived from an EMBL/GenBank/DDBJ whole genome shotgun (WGS) entry which is preliminary data.</text>
</comment>
<reference evidence="2 3" key="2">
    <citation type="submission" date="2018-07" db="EMBL/GenBank/DDBJ databases">
        <title>Genome sequencing of oomycete isolates from Chile give support for New Zealand origin for Phytophthora kernoviae and make available the first Nothophytophthora sp. genome.</title>
        <authorList>
            <person name="Studholme D.J."/>
            <person name="Sanfuentes E."/>
            <person name="Panda P."/>
            <person name="Hill R."/>
            <person name="Sambles C."/>
            <person name="Grant M."/>
            <person name="Williams N.M."/>
            <person name="Mcdougal R.L."/>
        </authorList>
    </citation>
    <scope>NUCLEOTIDE SEQUENCE [LARGE SCALE GENOMIC DNA]</scope>
    <source>
        <strain evidence="2">Chile2</strain>
    </source>
</reference>
<accession>A0A421F8M5</accession>
<dbReference type="EMBL" id="MAYM02000981">
    <property type="protein sequence ID" value="RLN31434.1"/>
    <property type="molecule type" value="Genomic_DNA"/>
</dbReference>
<evidence type="ECO:0000313" key="2">
    <source>
        <dbReference type="EMBL" id="RLN31434.1"/>
    </source>
</evidence>